<dbReference type="InterPro" id="IPR036770">
    <property type="entry name" value="Ankyrin_rpt-contain_sf"/>
</dbReference>
<organism evidence="4 6">
    <name type="scientific">Rotaria socialis</name>
    <dbReference type="NCBI Taxonomy" id="392032"/>
    <lineage>
        <taxon>Eukaryota</taxon>
        <taxon>Metazoa</taxon>
        <taxon>Spiralia</taxon>
        <taxon>Gnathifera</taxon>
        <taxon>Rotifera</taxon>
        <taxon>Eurotatoria</taxon>
        <taxon>Bdelloidea</taxon>
        <taxon>Philodinida</taxon>
        <taxon>Philodinidae</taxon>
        <taxon>Rotaria</taxon>
    </lineage>
</organism>
<reference evidence="4" key="1">
    <citation type="submission" date="2021-02" db="EMBL/GenBank/DDBJ databases">
        <authorList>
            <person name="Nowell W R."/>
        </authorList>
    </citation>
    <scope>NUCLEOTIDE SEQUENCE</scope>
</reference>
<gene>
    <name evidence="5" type="ORF">QYT958_LOCUS18711</name>
    <name evidence="4" type="ORF">TSG867_LOCUS26421</name>
    <name evidence="3" type="ORF">UJA718_LOCUS17823</name>
</gene>
<evidence type="ECO:0000256" key="1">
    <source>
        <dbReference type="PROSITE-ProRule" id="PRU00023"/>
    </source>
</evidence>
<accession>A0A821AS41</accession>
<dbReference type="Gene3D" id="1.25.40.20">
    <property type="entry name" value="Ankyrin repeat-containing domain"/>
    <property type="match status" value="1"/>
</dbReference>
<dbReference type="PANTHER" id="PTHR22677:SF4">
    <property type="entry name" value="USHER SYNDROME TYPE-1G PROTEIN-LIKE PROTEIN"/>
    <property type="match status" value="1"/>
</dbReference>
<dbReference type="AlphaFoldDB" id="A0A821AS41"/>
<name>A0A821AS41_9BILA</name>
<keyword evidence="7" id="KW-1185">Reference proteome</keyword>
<feature type="region of interest" description="Disordered" evidence="2">
    <location>
        <begin position="264"/>
        <end position="287"/>
    </location>
</feature>
<evidence type="ECO:0000313" key="3">
    <source>
        <dbReference type="EMBL" id="CAF4382020.1"/>
    </source>
</evidence>
<evidence type="ECO:0000313" key="7">
    <source>
        <dbReference type="Proteomes" id="UP000663873"/>
    </source>
</evidence>
<feature type="compositionally biased region" description="Polar residues" evidence="2">
    <location>
        <begin position="264"/>
        <end position="278"/>
    </location>
</feature>
<dbReference type="EMBL" id="CAJOBQ010002777">
    <property type="protein sequence ID" value="CAF4578389.1"/>
    <property type="molecule type" value="Genomic_DNA"/>
</dbReference>
<dbReference type="PROSITE" id="PS50088">
    <property type="entry name" value="ANK_REPEAT"/>
    <property type="match status" value="1"/>
</dbReference>
<dbReference type="InterPro" id="IPR002110">
    <property type="entry name" value="Ankyrin_rpt"/>
</dbReference>
<dbReference type="SUPFAM" id="SSF100934">
    <property type="entry name" value="Heat shock protein 70kD (HSP70), C-terminal subdomain"/>
    <property type="match status" value="1"/>
</dbReference>
<dbReference type="Proteomes" id="UP000663848">
    <property type="component" value="Unassembled WGS sequence"/>
</dbReference>
<dbReference type="Proteomes" id="UP000663873">
    <property type="component" value="Unassembled WGS sequence"/>
</dbReference>
<dbReference type="SMART" id="SM00248">
    <property type="entry name" value="ANK"/>
    <property type="match status" value="2"/>
</dbReference>
<proteinExistence type="predicted"/>
<dbReference type="Pfam" id="PF12796">
    <property type="entry name" value="Ank_2"/>
    <property type="match status" value="1"/>
</dbReference>
<dbReference type="EMBL" id="CAJOBR010002992">
    <property type="protein sequence ID" value="CAF4716834.1"/>
    <property type="molecule type" value="Genomic_DNA"/>
</dbReference>
<dbReference type="Gene3D" id="1.20.1270.10">
    <property type="match status" value="1"/>
</dbReference>
<protein>
    <submittedName>
        <fullName evidence="4">Uncharacterized protein</fullName>
    </submittedName>
</protein>
<evidence type="ECO:0000256" key="2">
    <source>
        <dbReference type="SAM" id="MobiDB-lite"/>
    </source>
</evidence>
<evidence type="ECO:0000313" key="4">
    <source>
        <dbReference type="EMBL" id="CAF4578389.1"/>
    </source>
</evidence>
<dbReference type="InterPro" id="IPR029048">
    <property type="entry name" value="HSP70_C_sf"/>
</dbReference>
<dbReference type="Proteomes" id="UP000663862">
    <property type="component" value="Unassembled WGS sequence"/>
</dbReference>
<keyword evidence="1" id="KW-0040">ANK repeat</keyword>
<comment type="caution">
    <text evidence="4">The sequence shown here is derived from an EMBL/GenBank/DDBJ whole genome shotgun (WGS) entry which is preliminary data.</text>
</comment>
<dbReference type="InterPro" id="IPR039323">
    <property type="entry name" value="ANKRD_45/46/60"/>
</dbReference>
<dbReference type="SUPFAM" id="SSF48403">
    <property type="entry name" value="Ankyrin repeat"/>
    <property type="match status" value="1"/>
</dbReference>
<sequence length="287" mass="32632">MTYFNTSTEIEVASYHLPPKEVKKKSARDRAALLEQINIPELTETLFDLSYRGNISNLAEILIAPTKNVENVRFEAIQQNNLLQVRNDQTRTCLDLAAMLGHHETVKLLAEKNATMMTNGINLANGMGYSSLHLACAWNQLESIKHIIAVGGDIEQKTIHGEKPIDIARRYHHNDLVDYLEWIAIRNKFTRIINDAKDFIVDPAKNMNKLNKDDKKKMEKYVTDALKWSEENQNMSNARELFTNKIKEAEDFLAPFYANATSETDLNNTNISNASRPQLGTPKSGRK</sequence>
<dbReference type="EMBL" id="CAJOBP010002941">
    <property type="protein sequence ID" value="CAF4382020.1"/>
    <property type="molecule type" value="Genomic_DNA"/>
</dbReference>
<dbReference type="PANTHER" id="PTHR22677">
    <property type="entry name" value="ANKYRIN REPEAT DOMAIN-CONTAINING PROTEIN 60"/>
    <property type="match status" value="1"/>
</dbReference>
<feature type="repeat" description="ANK" evidence="1">
    <location>
        <begin position="127"/>
        <end position="159"/>
    </location>
</feature>
<evidence type="ECO:0000313" key="5">
    <source>
        <dbReference type="EMBL" id="CAF4716834.1"/>
    </source>
</evidence>
<evidence type="ECO:0000313" key="6">
    <source>
        <dbReference type="Proteomes" id="UP000663862"/>
    </source>
</evidence>